<accession>A0A428MNI6</accession>
<evidence type="ECO:0000313" key="15">
    <source>
        <dbReference type="EMBL" id="RSL18406.1"/>
    </source>
</evidence>
<dbReference type="InterPro" id="IPR036097">
    <property type="entry name" value="HisK_dim/P_sf"/>
</dbReference>
<dbReference type="Gene3D" id="1.20.120.620">
    <property type="entry name" value="Backbone structure of the membrane domain of e. Coli histidine kinase receptor kdpd"/>
    <property type="match status" value="1"/>
</dbReference>
<dbReference type="PANTHER" id="PTHR45569:SF1">
    <property type="entry name" value="SENSOR PROTEIN KDPD"/>
    <property type="match status" value="1"/>
</dbReference>
<feature type="domain" description="Histidine kinase" evidence="14">
    <location>
        <begin position="129"/>
        <end position="341"/>
    </location>
</feature>
<dbReference type="OrthoDB" id="9784397at2"/>
<protein>
    <recommendedName>
        <fullName evidence="3">histidine kinase</fullName>
        <ecNumber evidence="3">2.7.13.3</ecNumber>
    </recommendedName>
</protein>
<evidence type="ECO:0000256" key="13">
    <source>
        <dbReference type="SAM" id="Phobius"/>
    </source>
</evidence>
<evidence type="ECO:0000256" key="11">
    <source>
        <dbReference type="ARBA" id="ARBA00023012"/>
    </source>
</evidence>
<dbReference type="SUPFAM" id="SSF55874">
    <property type="entry name" value="ATPase domain of HSP90 chaperone/DNA topoisomerase II/histidine kinase"/>
    <property type="match status" value="1"/>
</dbReference>
<dbReference type="InterPro" id="IPR025201">
    <property type="entry name" value="KdpD_TM"/>
</dbReference>
<dbReference type="InterPro" id="IPR052023">
    <property type="entry name" value="Histidine_kinase_KdpD"/>
</dbReference>
<dbReference type="Gene3D" id="3.30.565.10">
    <property type="entry name" value="Histidine kinase-like ATPase, C-terminal domain"/>
    <property type="match status" value="1"/>
</dbReference>
<evidence type="ECO:0000256" key="7">
    <source>
        <dbReference type="ARBA" id="ARBA00022741"/>
    </source>
</evidence>
<comment type="catalytic activity">
    <reaction evidence="1">
        <text>ATP + protein L-histidine = ADP + protein N-phospho-L-histidine.</text>
        <dbReference type="EC" id="2.7.13.3"/>
    </reaction>
</comment>
<evidence type="ECO:0000259" key="14">
    <source>
        <dbReference type="PROSITE" id="PS50109"/>
    </source>
</evidence>
<dbReference type="GO" id="GO:0005524">
    <property type="term" value="F:ATP binding"/>
    <property type="evidence" value="ECO:0007669"/>
    <property type="project" value="UniProtKB-KW"/>
</dbReference>
<keyword evidence="8" id="KW-0418">Kinase</keyword>
<organism evidence="15 16">
    <name type="scientific">Edaphobacter aggregans</name>
    <dbReference type="NCBI Taxonomy" id="570835"/>
    <lineage>
        <taxon>Bacteria</taxon>
        <taxon>Pseudomonadati</taxon>
        <taxon>Acidobacteriota</taxon>
        <taxon>Terriglobia</taxon>
        <taxon>Terriglobales</taxon>
        <taxon>Acidobacteriaceae</taxon>
        <taxon>Edaphobacter</taxon>
    </lineage>
</organism>
<reference evidence="15 16" key="1">
    <citation type="submission" date="2018-12" db="EMBL/GenBank/DDBJ databases">
        <title>Sequencing of bacterial isolates from soil warming experiment in Harvard Forest, Massachusetts, USA.</title>
        <authorList>
            <person name="Deangelis K."/>
        </authorList>
    </citation>
    <scope>NUCLEOTIDE SEQUENCE [LARGE SCALE GENOMIC DNA]</scope>
    <source>
        <strain evidence="15 16">EB153</strain>
    </source>
</reference>
<feature type="transmembrane region" description="Helical" evidence="13">
    <location>
        <begin position="51"/>
        <end position="68"/>
    </location>
</feature>
<dbReference type="InterPro" id="IPR005467">
    <property type="entry name" value="His_kinase_dom"/>
</dbReference>
<dbReference type="SUPFAM" id="SSF47384">
    <property type="entry name" value="Homodimeric domain of signal transducing histidine kinase"/>
    <property type="match status" value="1"/>
</dbReference>
<evidence type="ECO:0000256" key="2">
    <source>
        <dbReference type="ARBA" id="ARBA00004141"/>
    </source>
</evidence>
<keyword evidence="5" id="KW-0808">Transferase</keyword>
<dbReference type="SMART" id="SM00387">
    <property type="entry name" value="HATPase_c"/>
    <property type="match status" value="1"/>
</dbReference>
<keyword evidence="6 13" id="KW-0812">Transmembrane</keyword>
<keyword evidence="12 13" id="KW-0472">Membrane</keyword>
<dbReference type="InterPro" id="IPR036890">
    <property type="entry name" value="HATPase_C_sf"/>
</dbReference>
<evidence type="ECO:0000256" key="12">
    <source>
        <dbReference type="ARBA" id="ARBA00023136"/>
    </source>
</evidence>
<dbReference type="EC" id="2.7.13.3" evidence="3"/>
<dbReference type="SMART" id="SM00388">
    <property type="entry name" value="HisKA"/>
    <property type="match status" value="1"/>
</dbReference>
<keyword evidence="16" id="KW-1185">Reference proteome</keyword>
<evidence type="ECO:0000256" key="5">
    <source>
        <dbReference type="ARBA" id="ARBA00022679"/>
    </source>
</evidence>
<name>A0A428MNI6_9BACT</name>
<dbReference type="InterPro" id="IPR003594">
    <property type="entry name" value="HATPase_dom"/>
</dbReference>
<proteinExistence type="predicted"/>
<dbReference type="GO" id="GO:0000155">
    <property type="term" value="F:phosphorelay sensor kinase activity"/>
    <property type="evidence" value="ECO:0007669"/>
    <property type="project" value="InterPro"/>
</dbReference>
<dbReference type="AlphaFoldDB" id="A0A428MNI6"/>
<keyword evidence="10 13" id="KW-1133">Transmembrane helix</keyword>
<keyword evidence="9" id="KW-0067">ATP-binding</keyword>
<evidence type="ECO:0000256" key="1">
    <source>
        <dbReference type="ARBA" id="ARBA00000085"/>
    </source>
</evidence>
<gene>
    <name evidence="15" type="ORF">EDE15_3975</name>
</gene>
<keyword evidence="11" id="KW-0902">Two-component regulatory system</keyword>
<dbReference type="PANTHER" id="PTHR45569">
    <property type="entry name" value="SENSOR PROTEIN KDPD"/>
    <property type="match status" value="1"/>
</dbReference>
<evidence type="ECO:0000256" key="8">
    <source>
        <dbReference type="ARBA" id="ARBA00022777"/>
    </source>
</evidence>
<comment type="caution">
    <text evidence="15">The sequence shown here is derived from an EMBL/GenBank/DDBJ whole genome shotgun (WGS) entry which is preliminary data.</text>
</comment>
<dbReference type="Pfam" id="PF13493">
    <property type="entry name" value="DUF4118"/>
    <property type="match status" value="1"/>
</dbReference>
<evidence type="ECO:0000256" key="3">
    <source>
        <dbReference type="ARBA" id="ARBA00012438"/>
    </source>
</evidence>
<dbReference type="InterPro" id="IPR004358">
    <property type="entry name" value="Sig_transdc_His_kin-like_C"/>
</dbReference>
<evidence type="ECO:0000256" key="9">
    <source>
        <dbReference type="ARBA" id="ARBA00022840"/>
    </source>
</evidence>
<dbReference type="InterPro" id="IPR038318">
    <property type="entry name" value="KdpD_sf"/>
</dbReference>
<dbReference type="Gene3D" id="1.10.287.130">
    <property type="match status" value="1"/>
</dbReference>
<dbReference type="Proteomes" id="UP000269669">
    <property type="component" value="Unassembled WGS sequence"/>
</dbReference>
<keyword evidence="4" id="KW-0597">Phosphoprotein</keyword>
<evidence type="ECO:0000256" key="4">
    <source>
        <dbReference type="ARBA" id="ARBA00022553"/>
    </source>
</evidence>
<keyword evidence="7" id="KW-0547">Nucleotide-binding</keyword>
<dbReference type="InterPro" id="IPR003661">
    <property type="entry name" value="HisK_dim/P_dom"/>
</dbReference>
<sequence length="345" mass="37812">MLENLGRLKGYLLAVLVCAIALPIAWELDAPSSCFLLATMVTSLYGGRGPGYLTVVVSSILFDLLFLLPRFQLLHSHESYLRLAIFIAAMILATELIAAKRRSEESLRRTQTKLSQAMQVAALSEFSASVIHEISQPLSAMVANGQTCVRWLSTNPPNIENAPAAERVVRDGRDARGVIQGLRALFRRSPPQKVLVDLGPIVNEIVSLIRGRAESEKIAVEVQLPRDLPGIIGDRLQLQQVLMNLSLNAMDSMRTVTDRPKTLVISMREQDGMVLTEVRDQGIGISDFEKVFDAFFTTKEDGMGMGLSICKSIIEAHEGRLWGSPGPVAGTVFSFAIPRAIEGEQ</sequence>
<dbReference type="CDD" id="cd00082">
    <property type="entry name" value="HisKA"/>
    <property type="match status" value="1"/>
</dbReference>
<dbReference type="GO" id="GO:0005886">
    <property type="term" value="C:plasma membrane"/>
    <property type="evidence" value="ECO:0007669"/>
    <property type="project" value="TreeGrafter"/>
</dbReference>
<dbReference type="RefSeq" id="WP_125486774.1">
    <property type="nucleotide sequence ID" value="NZ_RSDW01000001.1"/>
</dbReference>
<evidence type="ECO:0000256" key="6">
    <source>
        <dbReference type="ARBA" id="ARBA00022692"/>
    </source>
</evidence>
<feature type="transmembrane region" description="Helical" evidence="13">
    <location>
        <begin position="80"/>
        <end position="99"/>
    </location>
</feature>
<comment type="subcellular location">
    <subcellularLocation>
        <location evidence="2">Membrane</location>
        <topology evidence="2">Multi-pass membrane protein</topology>
    </subcellularLocation>
</comment>
<evidence type="ECO:0000313" key="16">
    <source>
        <dbReference type="Proteomes" id="UP000269669"/>
    </source>
</evidence>
<evidence type="ECO:0000256" key="10">
    <source>
        <dbReference type="ARBA" id="ARBA00022989"/>
    </source>
</evidence>
<dbReference type="PRINTS" id="PR00344">
    <property type="entry name" value="BCTRLSENSOR"/>
</dbReference>
<dbReference type="Pfam" id="PF02518">
    <property type="entry name" value="HATPase_c"/>
    <property type="match status" value="1"/>
</dbReference>
<dbReference type="PROSITE" id="PS50109">
    <property type="entry name" value="HIS_KIN"/>
    <property type="match status" value="1"/>
</dbReference>
<dbReference type="EMBL" id="RSDW01000001">
    <property type="protein sequence ID" value="RSL18406.1"/>
    <property type="molecule type" value="Genomic_DNA"/>
</dbReference>